<evidence type="ECO:0000256" key="1">
    <source>
        <dbReference type="SAM" id="Phobius"/>
    </source>
</evidence>
<feature type="domain" description="Glucodextranase-like C-terminal" evidence="2">
    <location>
        <begin position="4"/>
        <end position="191"/>
    </location>
</feature>
<evidence type="ECO:0000259" key="2">
    <source>
        <dbReference type="Pfam" id="PF09985"/>
    </source>
</evidence>
<proteinExistence type="predicted"/>
<dbReference type="RefSeq" id="WP_038062724.1">
    <property type="nucleotide sequence ID" value="NZ_JPSL02000038.1"/>
</dbReference>
<dbReference type="EMBL" id="JPSL02000038">
    <property type="protein sequence ID" value="KGQ22422.2"/>
    <property type="molecule type" value="Genomic_DNA"/>
</dbReference>
<name>A0A0A2WUH0_THEFI</name>
<keyword evidence="1" id="KW-1133">Transmembrane helix</keyword>
<keyword evidence="1" id="KW-0812">Transmembrane</keyword>
<reference evidence="3 4" key="1">
    <citation type="journal article" date="2015" name="Genome Announc.">
        <title>Draft Genome Sequence of the Thermophile Thermus filiformis ATCC 43280, Producer of Carotenoid-(Di)glucoside-Branched Fatty Acid (Di)esters and Source of Hyperthermostable Enzymes of Biotechnological Interest.</title>
        <authorList>
            <person name="Mandelli F."/>
            <person name="Oliveira Ramires B."/>
            <person name="Couger M.B."/>
            <person name="Paixao D.A."/>
            <person name="Camilo C.M."/>
            <person name="Polikarpov I."/>
            <person name="Prade R."/>
            <person name="Riano-Pachon D.M."/>
            <person name="Squina F.M."/>
        </authorList>
    </citation>
    <scope>NUCLEOTIDE SEQUENCE [LARGE SCALE GENOMIC DNA]</scope>
    <source>
        <strain evidence="3 4">ATCC 43280</strain>
    </source>
</reference>
<dbReference type="Pfam" id="PF09985">
    <property type="entry name" value="Glucodextran_C"/>
    <property type="match status" value="1"/>
</dbReference>
<accession>A0A0A2WUH0</accession>
<dbReference type="STRING" id="276.THFILI_04320"/>
<dbReference type="OrthoDB" id="31242at2"/>
<evidence type="ECO:0000313" key="3">
    <source>
        <dbReference type="EMBL" id="KGQ22422.2"/>
    </source>
</evidence>
<keyword evidence="1" id="KW-0472">Membrane</keyword>
<organism evidence="3 4">
    <name type="scientific">Thermus filiformis</name>
    <dbReference type="NCBI Taxonomy" id="276"/>
    <lineage>
        <taxon>Bacteria</taxon>
        <taxon>Thermotogati</taxon>
        <taxon>Deinococcota</taxon>
        <taxon>Deinococci</taxon>
        <taxon>Thermales</taxon>
        <taxon>Thermaceae</taxon>
        <taxon>Thermus</taxon>
    </lineage>
</organism>
<dbReference type="AlphaFoldDB" id="A0A0A2WUH0"/>
<keyword evidence="4" id="KW-1185">Reference proteome</keyword>
<dbReference type="CDD" id="cd09626">
    <property type="entry name" value="DOMON_glucodextranase_like"/>
    <property type="match status" value="1"/>
</dbReference>
<dbReference type="InterPro" id="IPR019248">
    <property type="entry name" value="Glucodextran_C"/>
</dbReference>
<evidence type="ECO:0000313" key="4">
    <source>
        <dbReference type="Proteomes" id="UP000030364"/>
    </source>
</evidence>
<feature type="transmembrane region" description="Helical" evidence="1">
    <location>
        <begin position="204"/>
        <end position="223"/>
    </location>
</feature>
<sequence>MLCFTDPPGDDQGLAYQYPQAALFQEAGRGYADLLGLCVEEGEELVLRVRLARYPNPLEAPLGFSLATVAVYLDTGPGGEEVLPGAGFRTPKGEGWEVAFLLTGFGGEKRTPEGEATPVRAEKVGEELVLHTGLPPGAYGYYVAVGLYDPFAPWFFRPAALEPGPWTLAAPPGMPNAVDVLAEDQTRAYQTGVLPPVRKTPPPYPALLALGLGAVSFLLAFLLRK</sequence>
<dbReference type="Proteomes" id="UP000030364">
    <property type="component" value="Unassembled WGS sequence"/>
</dbReference>
<dbReference type="Gene3D" id="2.60.40.1190">
    <property type="match status" value="1"/>
</dbReference>
<comment type="caution">
    <text evidence="3">The sequence shown here is derived from an EMBL/GenBank/DDBJ whole genome shotgun (WGS) entry which is preliminary data.</text>
</comment>
<gene>
    <name evidence="3" type="ORF">THFILI_04320</name>
</gene>
<protein>
    <submittedName>
        <fullName evidence="3">Membrane protein</fullName>
    </submittedName>
</protein>
<dbReference type="SUPFAM" id="SSF49344">
    <property type="entry name" value="CBD9-like"/>
    <property type="match status" value="1"/>
</dbReference>